<feature type="domain" description="HipA-like C-terminal" evidence="5">
    <location>
        <begin position="148"/>
        <end position="374"/>
    </location>
</feature>
<comment type="similarity">
    <text evidence="1">Belongs to the HipA Ser/Thr kinase family.</text>
</comment>
<dbReference type="NCBIfam" id="TIGR03071">
    <property type="entry name" value="couple_hipA"/>
    <property type="match status" value="1"/>
</dbReference>
<gene>
    <name evidence="7" type="ORF">CJ198_08820</name>
</gene>
<name>A0A2N6PGV2_9MICO</name>
<evidence type="ECO:0000259" key="5">
    <source>
        <dbReference type="Pfam" id="PF07804"/>
    </source>
</evidence>
<evidence type="ECO:0000256" key="2">
    <source>
        <dbReference type="ARBA" id="ARBA00022679"/>
    </source>
</evidence>
<protein>
    <submittedName>
        <fullName evidence="7">Type II toxin-antitoxin system HipA family toxin</fullName>
    </submittedName>
</protein>
<feature type="domain" description="HipA N-terminal subdomain 1" evidence="6">
    <location>
        <begin position="3"/>
        <end position="105"/>
    </location>
</feature>
<dbReference type="RefSeq" id="WP_102162255.1">
    <property type="nucleotide sequence ID" value="NZ_PNFZ01000004.1"/>
</dbReference>
<dbReference type="EMBL" id="PNFZ01000004">
    <property type="protein sequence ID" value="PMB97911.1"/>
    <property type="molecule type" value="Genomic_DNA"/>
</dbReference>
<sequence>MRLAVELYGVIVGHIDAQGPQDFDFRASTEAISRFGINSDVLSVAVPLTDRPPRHYAAKRRNFFNELLPEGDILTWMLERSGLRRGDTPAFLARYGRDIAGAVQIWDADDPSEPPTPEARPVSDCEIRSLLESPQADPLANRRRSGRTSLAGVQPKIVLAQRDGRWHRVAGGYPSTHIIKPSLSAHPTVIGDEEYGWRLARAIGLADYRVELTAFAELPALVIERFDRNTRGERLHQEDFNQALGAAGDVKYQEVGGAVTLRRIAETVRRRCPKSELIQLARQVVLCCAIGNLDMHAKNLGLMHLPDQTTLLAPAYDMVPMAQHRDADGRLALTVDRHYRLADVSHSSLVSELSSWKLSDAERIVTEALEEIRAAVSAETPGPSASPDLQESIGQRTQRLLEH</sequence>
<dbReference type="Pfam" id="PF13657">
    <property type="entry name" value="Couple_hipA"/>
    <property type="match status" value="1"/>
</dbReference>
<proteinExistence type="inferred from homology"/>
<dbReference type="Pfam" id="PF07804">
    <property type="entry name" value="HipA_C"/>
    <property type="match status" value="1"/>
</dbReference>
<dbReference type="InterPro" id="IPR052028">
    <property type="entry name" value="HipA_Ser/Thr_kinase"/>
</dbReference>
<evidence type="ECO:0000313" key="8">
    <source>
        <dbReference type="Proteomes" id="UP000235703"/>
    </source>
</evidence>
<dbReference type="PANTHER" id="PTHR37419">
    <property type="entry name" value="SERINE/THREONINE-PROTEIN KINASE TOXIN HIPA"/>
    <property type="match status" value="1"/>
</dbReference>
<dbReference type="InterPro" id="IPR012893">
    <property type="entry name" value="HipA-like_C"/>
</dbReference>
<comment type="caution">
    <text evidence="7">The sequence shown here is derived from an EMBL/GenBank/DDBJ whole genome shotgun (WGS) entry which is preliminary data.</text>
</comment>
<evidence type="ECO:0000256" key="4">
    <source>
        <dbReference type="SAM" id="MobiDB-lite"/>
    </source>
</evidence>
<dbReference type="Proteomes" id="UP000235703">
    <property type="component" value="Unassembled WGS sequence"/>
</dbReference>
<feature type="compositionally biased region" description="Polar residues" evidence="4">
    <location>
        <begin position="387"/>
        <end position="403"/>
    </location>
</feature>
<dbReference type="OrthoDB" id="3182374at2"/>
<feature type="region of interest" description="Disordered" evidence="4">
    <location>
        <begin position="376"/>
        <end position="403"/>
    </location>
</feature>
<accession>A0A2N6PGV2</accession>
<keyword evidence="3" id="KW-0418">Kinase</keyword>
<dbReference type="GO" id="GO:0004674">
    <property type="term" value="F:protein serine/threonine kinase activity"/>
    <property type="evidence" value="ECO:0007669"/>
    <property type="project" value="TreeGrafter"/>
</dbReference>
<reference evidence="7 8" key="1">
    <citation type="submission" date="2017-09" db="EMBL/GenBank/DDBJ databases">
        <title>Bacterial strain isolated from the female urinary microbiota.</title>
        <authorList>
            <person name="Thomas-White K."/>
            <person name="Kumar N."/>
            <person name="Forster S."/>
            <person name="Putonti C."/>
            <person name="Lawley T."/>
            <person name="Wolfe A.J."/>
        </authorList>
    </citation>
    <scope>NUCLEOTIDE SEQUENCE [LARGE SCALE GENOMIC DNA]</scope>
    <source>
        <strain evidence="7 8">UMB0680</strain>
    </source>
</reference>
<evidence type="ECO:0000256" key="1">
    <source>
        <dbReference type="ARBA" id="ARBA00010164"/>
    </source>
</evidence>
<evidence type="ECO:0000256" key="3">
    <source>
        <dbReference type="ARBA" id="ARBA00022777"/>
    </source>
</evidence>
<dbReference type="GO" id="GO:0005829">
    <property type="term" value="C:cytosol"/>
    <property type="evidence" value="ECO:0007669"/>
    <property type="project" value="TreeGrafter"/>
</dbReference>
<evidence type="ECO:0000259" key="6">
    <source>
        <dbReference type="Pfam" id="PF13657"/>
    </source>
</evidence>
<keyword evidence="8" id="KW-1185">Reference proteome</keyword>
<dbReference type="PANTHER" id="PTHR37419:SF1">
    <property type="entry name" value="SERINE_THREONINE-PROTEIN KINASE TOXIN HIPA"/>
    <property type="match status" value="1"/>
</dbReference>
<keyword evidence="2" id="KW-0808">Transferase</keyword>
<evidence type="ECO:0000313" key="7">
    <source>
        <dbReference type="EMBL" id="PMB97911.1"/>
    </source>
</evidence>
<dbReference type="InterPro" id="IPR017508">
    <property type="entry name" value="HipA_N1"/>
</dbReference>
<organism evidence="7 8">
    <name type="scientific">Brevibacterium luteolum</name>
    <dbReference type="NCBI Taxonomy" id="199591"/>
    <lineage>
        <taxon>Bacteria</taxon>
        <taxon>Bacillati</taxon>
        <taxon>Actinomycetota</taxon>
        <taxon>Actinomycetes</taxon>
        <taxon>Micrococcales</taxon>
        <taxon>Brevibacteriaceae</taxon>
        <taxon>Brevibacterium</taxon>
    </lineage>
</organism>
<dbReference type="AlphaFoldDB" id="A0A2N6PGV2"/>